<dbReference type="OrthoDB" id="9775950at2"/>
<keyword evidence="8" id="KW-1185">Reference proteome</keyword>
<comment type="subcellular location">
    <subcellularLocation>
        <location evidence="1">Cell membrane</location>
        <topology evidence="1">Multi-pass membrane protein</topology>
    </subcellularLocation>
</comment>
<dbReference type="InterPro" id="IPR050833">
    <property type="entry name" value="Poly_Biosynth_Transport"/>
</dbReference>
<dbReference type="NCBIfam" id="TIGR02900">
    <property type="entry name" value="spore_V_B"/>
    <property type="match status" value="1"/>
</dbReference>
<dbReference type="GO" id="GO:0005886">
    <property type="term" value="C:plasma membrane"/>
    <property type="evidence" value="ECO:0007669"/>
    <property type="project" value="UniProtKB-SubCell"/>
</dbReference>
<feature type="transmembrane region" description="Helical" evidence="6">
    <location>
        <begin position="84"/>
        <end position="108"/>
    </location>
</feature>
<feature type="transmembrane region" description="Helical" evidence="6">
    <location>
        <begin position="486"/>
        <end position="506"/>
    </location>
</feature>
<dbReference type="CDD" id="cd13124">
    <property type="entry name" value="MATE_SpoVB_like"/>
    <property type="match status" value="1"/>
</dbReference>
<evidence type="ECO:0000256" key="6">
    <source>
        <dbReference type="SAM" id="Phobius"/>
    </source>
</evidence>
<dbReference type="InterPro" id="IPR014249">
    <property type="entry name" value="Spore_V_B"/>
</dbReference>
<name>A0A1I2R3P0_9BACL</name>
<feature type="transmembrane region" description="Helical" evidence="6">
    <location>
        <begin position="330"/>
        <end position="348"/>
    </location>
</feature>
<feature type="transmembrane region" description="Helical" evidence="6">
    <location>
        <begin position="42"/>
        <end position="64"/>
    </location>
</feature>
<protein>
    <submittedName>
        <fullName evidence="7">Stage V sporulation protein B</fullName>
    </submittedName>
</protein>
<evidence type="ECO:0000256" key="2">
    <source>
        <dbReference type="ARBA" id="ARBA00022475"/>
    </source>
</evidence>
<evidence type="ECO:0000256" key="4">
    <source>
        <dbReference type="ARBA" id="ARBA00022989"/>
    </source>
</evidence>
<dbReference type="PANTHER" id="PTHR30250">
    <property type="entry name" value="PST FAMILY PREDICTED COLANIC ACID TRANSPORTER"/>
    <property type="match status" value="1"/>
</dbReference>
<dbReference type="InterPro" id="IPR024923">
    <property type="entry name" value="PG_synth_SpoVB"/>
</dbReference>
<reference evidence="8" key="1">
    <citation type="submission" date="2016-10" db="EMBL/GenBank/DDBJ databases">
        <authorList>
            <person name="Varghese N."/>
            <person name="Submissions S."/>
        </authorList>
    </citation>
    <scope>NUCLEOTIDE SEQUENCE [LARGE SCALE GENOMIC DNA]</scope>
    <source>
        <strain evidence="8">DSM 44945</strain>
    </source>
</reference>
<feature type="transmembrane region" description="Helical" evidence="6">
    <location>
        <begin position="288"/>
        <end position="309"/>
    </location>
</feature>
<feature type="transmembrane region" description="Helical" evidence="6">
    <location>
        <begin position="12"/>
        <end position="30"/>
    </location>
</feature>
<feature type="transmembrane region" description="Helical" evidence="6">
    <location>
        <begin position="423"/>
        <end position="444"/>
    </location>
</feature>
<sequence>MTKQSFLRGTLILVGAGFVTKVLGFVYRIVLSRIIGDEGMGLFQMAYPILLFAITLTTAGLPVAISKLVSEAEATGDERRIRNLLIVSTVIVTVTGLLFTALTILLAPVIANTLLTDERAVYPLLGIAPIIPIVAVASIFRGYFQGRQRMGPYAFSQIVEQIIRIFTVLILAQVLLPYGVEYASAGAMAGIICGEFAGLMMLIRSYRKDPKRPVLKLRGRIARERAALLRRFESTLHPLLRISVPVTASRLFGSLAYAVEPIVVSQSLALAGIGTATATALYGQLEGMAFPLIAFPSFITYALSVSLVPAVSEAAARRQNLLVEHRLNQAIRLCLIVGAPCAAMMYVLAEPLSLLLYNEAGVARMMKILAPFAIFLYLQGPLAAVLQGLDRAKESMRNSIFGTLIKTGLIFALASHPRFGIDGVALAINCGVIIVTVLHFLTILRIVPFTIHLREWAKLGVAVAWMGAVVHWIYAFHDAPMLPRALTALTAGGLAYLTALLLLSLVKKEDVLRLPVVGEWLARLLPR</sequence>
<accession>A0A1I2R3P0</accession>
<keyword evidence="2" id="KW-1003">Cell membrane</keyword>
<evidence type="ECO:0000256" key="5">
    <source>
        <dbReference type="ARBA" id="ARBA00023136"/>
    </source>
</evidence>
<dbReference type="PANTHER" id="PTHR30250:SF24">
    <property type="entry name" value="STAGE V SPORULATION PROTEIN B"/>
    <property type="match status" value="1"/>
</dbReference>
<feature type="transmembrane region" description="Helical" evidence="6">
    <location>
        <begin position="368"/>
        <end position="386"/>
    </location>
</feature>
<feature type="transmembrane region" description="Helical" evidence="6">
    <location>
        <begin position="456"/>
        <end position="474"/>
    </location>
</feature>
<dbReference type="STRING" id="201973.SAMN04488025_12613"/>
<dbReference type="RefSeq" id="WP_092039794.1">
    <property type="nucleotide sequence ID" value="NZ_FOOK01000026.1"/>
</dbReference>
<dbReference type="InterPro" id="IPR002797">
    <property type="entry name" value="Polysacc_synth"/>
</dbReference>
<evidence type="ECO:0000313" key="8">
    <source>
        <dbReference type="Proteomes" id="UP000198661"/>
    </source>
</evidence>
<feature type="transmembrane region" description="Helical" evidence="6">
    <location>
        <begin position="182"/>
        <end position="203"/>
    </location>
</feature>
<keyword evidence="5 6" id="KW-0472">Membrane</keyword>
<organism evidence="7 8">
    <name type="scientific">Planifilum fulgidum</name>
    <dbReference type="NCBI Taxonomy" id="201973"/>
    <lineage>
        <taxon>Bacteria</taxon>
        <taxon>Bacillati</taxon>
        <taxon>Bacillota</taxon>
        <taxon>Bacilli</taxon>
        <taxon>Bacillales</taxon>
        <taxon>Thermoactinomycetaceae</taxon>
        <taxon>Planifilum</taxon>
    </lineage>
</organism>
<dbReference type="PIRSF" id="PIRSF038958">
    <property type="entry name" value="PG_synth_SpoVB"/>
    <property type="match status" value="1"/>
</dbReference>
<dbReference type="EMBL" id="FOOK01000026">
    <property type="protein sequence ID" value="SFG32436.1"/>
    <property type="molecule type" value="Genomic_DNA"/>
</dbReference>
<gene>
    <name evidence="7" type="ORF">SAMN04488025_12613</name>
</gene>
<keyword evidence="4 6" id="KW-1133">Transmembrane helix</keyword>
<keyword evidence="3 6" id="KW-0812">Transmembrane</keyword>
<evidence type="ECO:0000256" key="3">
    <source>
        <dbReference type="ARBA" id="ARBA00022692"/>
    </source>
</evidence>
<feature type="transmembrane region" description="Helical" evidence="6">
    <location>
        <begin position="152"/>
        <end position="176"/>
    </location>
</feature>
<dbReference type="AlphaFoldDB" id="A0A1I2R3P0"/>
<feature type="transmembrane region" description="Helical" evidence="6">
    <location>
        <begin position="262"/>
        <end position="282"/>
    </location>
</feature>
<dbReference type="Pfam" id="PF01943">
    <property type="entry name" value="Polysacc_synt"/>
    <property type="match status" value="1"/>
</dbReference>
<evidence type="ECO:0000313" key="7">
    <source>
        <dbReference type="EMBL" id="SFG32436.1"/>
    </source>
</evidence>
<feature type="transmembrane region" description="Helical" evidence="6">
    <location>
        <begin position="398"/>
        <end position="417"/>
    </location>
</feature>
<feature type="transmembrane region" description="Helical" evidence="6">
    <location>
        <begin position="120"/>
        <end position="140"/>
    </location>
</feature>
<proteinExistence type="predicted"/>
<evidence type="ECO:0000256" key="1">
    <source>
        <dbReference type="ARBA" id="ARBA00004651"/>
    </source>
</evidence>
<dbReference type="Proteomes" id="UP000198661">
    <property type="component" value="Unassembled WGS sequence"/>
</dbReference>